<evidence type="ECO:0000313" key="4">
    <source>
        <dbReference type="Proteomes" id="UP000029692"/>
    </source>
</evidence>
<name>A0A098QZP0_9SPIO</name>
<sequence>MKNMVLSIIALIASLSIAYAQDPINEFNAETMATVIKTSGFLDHYEEILVGLEITSDISKWENITYRSGSLNTPANVNAFHASEEEKLFVDAFEYGEYAFLLLYQNIDNSKIIQDSIIRLIPKKNYRVSKFPIEHDDGYNWGTFLECIINPDNYYEPEVIAIYIINFEKKEFEEIEYDNVKIIREI</sequence>
<reference evidence="2 4" key="1">
    <citation type="submission" date="2014-05" db="EMBL/GenBank/DDBJ databases">
        <title>De novo Genome Sequence of Spirocheata sp.</title>
        <authorList>
            <person name="Shivani Y."/>
            <person name="Subhash Y."/>
            <person name="Tushar L."/>
            <person name="Sasikala C."/>
            <person name="Ramana C.V."/>
        </authorList>
    </citation>
    <scope>NUCLEOTIDE SEQUENCE [LARGE SCALE GENOMIC DNA]</scope>
    <source>
        <strain evidence="2 4">JC230</strain>
    </source>
</reference>
<organism evidence="2 4">
    <name type="scientific">Spirochaeta lutea</name>
    <dbReference type="NCBI Taxonomy" id="1480694"/>
    <lineage>
        <taxon>Bacteria</taxon>
        <taxon>Pseudomonadati</taxon>
        <taxon>Spirochaetota</taxon>
        <taxon>Spirochaetia</taxon>
        <taxon>Spirochaetales</taxon>
        <taxon>Spirochaetaceae</taxon>
        <taxon>Spirochaeta</taxon>
    </lineage>
</organism>
<evidence type="ECO:0000313" key="3">
    <source>
        <dbReference type="EMBL" id="KGE73475.1"/>
    </source>
</evidence>
<dbReference type="STRING" id="1480694.DC28_03385"/>
<feature type="signal peptide" evidence="1">
    <location>
        <begin position="1"/>
        <end position="20"/>
    </location>
</feature>
<protein>
    <submittedName>
        <fullName evidence="2">Uncharacterized protein</fullName>
    </submittedName>
</protein>
<dbReference type="EMBL" id="JNUP01000025">
    <property type="protein sequence ID" value="KGE73475.1"/>
    <property type="molecule type" value="Genomic_DNA"/>
</dbReference>
<comment type="caution">
    <text evidence="2">The sequence shown here is derived from an EMBL/GenBank/DDBJ whole genome shotgun (WGS) entry which is preliminary data.</text>
</comment>
<keyword evidence="1" id="KW-0732">Signal</keyword>
<dbReference type="AlphaFoldDB" id="A0A098QZP0"/>
<accession>A0A098QZP0</accession>
<evidence type="ECO:0000313" key="2">
    <source>
        <dbReference type="EMBL" id="KGE73315.1"/>
    </source>
</evidence>
<dbReference type="EMBL" id="JNUP01000037">
    <property type="protein sequence ID" value="KGE73315.1"/>
    <property type="molecule type" value="Genomic_DNA"/>
</dbReference>
<evidence type="ECO:0000256" key="1">
    <source>
        <dbReference type="SAM" id="SignalP"/>
    </source>
</evidence>
<feature type="chain" id="PRO_5007384983" evidence="1">
    <location>
        <begin position="21"/>
        <end position="186"/>
    </location>
</feature>
<dbReference type="Proteomes" id="UP000029692">
    <property type="component" value="Unassembled WGS sequence"/>
</dbReference>
<proteinExistence type="predicted"/>
<gene>
    <name evidence="3" type="ORF">DC28_03385</name>
    <name evidence="2" type="ORF">DC28_04620</name>
</gene>
<keyword evidence="4" id="KW-1185">Reference proteome</keyword>